<dbReference type="AlphaFoldDB" id="A0AAD7LYB8"/>
<accession>A0AAD7LYB8</accession>
<name>A0AAD7LYB8_QUISA</name>
<comment type="caution">
    <text evidence="1">The sequence shown here is derived from an EMBL/GenBank/DDBJ whole genome shotgun (WGS) entry which is preliminary data.</text>
</comment>
<dbReference type="EMBL" id="JARAOO010000006">
    <property type="protein sequence ID" value="KAJ7966561.1"/>
    <property type="molecule type" value="Genomic_DNA"/>
</dbReference>
<organism evidence="1 2">
    <name type="scientific">Quillaja saponaria</name>
    <name type="common">Soap bark tree</name>
    <dbReference type="NCBI Taxonomy" id="32244"/>
    <lineage>
        <taxon>Eukaryota</taxon>
        <taxon>Viridiplantae</taxon>
        <taxon>Streptophyta</taxon>
        <taxon>Embryophyta</taxon>
        <taxon>Tracheophyta</taxon>
        <taxon>Spermatophyta</taxon>
        <taxon>Magnoliopsida</taxon>
        <taxon>eudicotyledons</taxon>
        <taxon>Gunneridae</taxon>
        <taxon>Pentapetalae</taxon>
        <taxon>rosids</taxon>
        <taxon>fabids</taxon>
        <taxon>Fabales</taxon>
        <taxon>Quillajaceae</taxon>
        <taxon>Quillaja</taxon>
    </lineage>
</organism>
<evidence type="ECO:0000313" key="2">
    <source>
        <dbReference type="Proteomes" id="UP001163823"/>
    </source>
</evidence>
<keyword evidence="2" id="KW-1185">Reference proteome</keyword>
<reference evidence="1" key="1">
    <citation type="journal article" date="2023" name="Science">
        <title>Elucidation of the pathway for biosynthesis of saponin adjuvants from the soapbark tree.</title>
        <authorList>
            <person name="Reed J."/>
            <person name="Orme A."/>
            <person name="El-Demerdash A."/>
            <person name="Owen C."/>
            <person name="Martin L.B.B."/>
            <person name="Misra R.C."/>
            <person name="Kikuchi S."/>
            <person name="Rejzek M."/>
            <person name="Martin A.C."/>
            <person name="Harkess A."/>
            <person name="Leebens-Mack J."/>
            <person name="Louveau T."/>
            <person name="Stephenson M.J."/>
            <person name="Osbourn A."/>
        </authorList>
    </citation>
    <scope>NUCLEOTIDE SEQUENCE</scope>
    <source>
        <strain evidence="1">S10</strain>
    </source>
</reference>
<protein>
    <submittedName>
        <fullName evidence="1">Clavata3/ESR (CLE) protein</fullName>
    </submittedName>
</protein>
<sequence>AIWSSDPLYVFTARTTTRNYIGFGFISSHSPGCSNMHFQQILQAGWMLRLMVFVLLTLLVCGEKGDPVVVAVQSQPTSIQEKQPHQRLRQLSIDVYYSNKRRVPNASDPLHNR</sequence>
<dbReference type="KEGG" id="qsa:O6P43_016017"/>
<feature type="non-terminal residue" evidence="1">
    <location>
        <position position="1"/>
    </location>
</feature>
<gene>
    <name evidence="1" type="ORF">O6P43_016017</name>
</gene>
<dbReference type="Proteomes" id="UP001163823">
    <property type="component" value="Chromosome 6"/>
</dbReference>
<proteinExistence type="predicted"/>
<evidence type="ECO:0000313" key="1">
    <source>
        <dbReference type="EMBL" id="KAJ7966561.1"/>
    </source>
</evidence>